<evidence type="ECO:0000259" key="3">
    <source>
        <dbReference type="PROSITE" id="PS50076"/>
    </source>
</evidence>
<keyword evidence="2" id="KW-0812">Transmembrane</keyword>
<protein>
    <submittedName>
        <fullName evidence="4">DnaJ homolog subfamily C member 4-like</fullName>
    </submittedName>
</protein>
<dbReference type="PANTHER" id="PTHR44825">
    <property type="match status" value="1"/>
</dbReference>
<dbReference type="Pfam" id="PF00226">
    <property type="entry name" value="DnaJ"/>
    <property type="match status" value="1"/>
</dbReference>
<reference evidence="4" key="1">
    <citation type="submission" date="2020-04" db="EMBL/GenBank/DDBJ databases">
        <authorList>
            <person name="Neveu A P."/>
        </authorList>
    </citation>
    <scope>NUCLEOTIDE SEQUENCE</scope>
    <source>
        <tissue evidence="4">Whole embryo</tissue>
    </source>
</reference>
<accession>A0A6F9DB26</accession>
<keyword evidence="2" id="KW-1133">Transmembrane helix</keyword>
<gene>
    <name evidence="4" type="primary">Dnajc4-001</name>
</gene>
<feature type="domain" description="J" evidence="3">
    <location>
        <begin position="54"/>
        <end position="117"/>
    </location>
</feature>
<sequence>MHWILLSRGIKCWKCNLQLSLFRQFSVFDKHKNYIRKEIPYFRSIHINSNYVWNHYKTLGIEPNAKPEEIKSAYIKLSKLHHPDKSSGTDPKEFIKIAKAYEVLGSSKSKIEYDMQEFARSSNVNRFASGEYKLYNEAEVQKEKDNGTMNYTAKGQQENSFSERDSKDDRKLFTVSPRLRQLLSYLYSAIAFTGILLYFLSRHFKLSDKNYKSETSSPKNKS</sequence>
<dbReference type="SMART" id="SM00271">
    <property type="entry name" value="DnaJ"/>
    <property type="match status" value="1"/>
</dbReference>
<keyword evidence="2" id="KW-0472">Membrane</keyword>
<dbReference type="PANTHER" id="PTHR44825:SF1">
    <property type="entry name" value="DNAJ HOMOLOG SUBFAMILY C MEMBER 4"/>
    <property type="match status" value="1"/>
</dbReference>
<evidence type="ECO:0000256" key="1">
    <source>
        <dbReference type="SAM" id="MobiDB-lite"/>
    </source>
</evidence>
<name>A0A6F9DB26_9ASCI</name>
<organism evidence="4">
    <name type="scientific">Phallusia mammillata</name>
    <dbReference type="NCBI Taxonomy" id="59560"/>
    <lineage>
        <taxon>Eukaryota</taxon>
        <taxon>Metazoa</taxon>
        <taxon>Chordata</taxon>
        <taxon>Tunicata</taxon>
        <taxon>Ascidiacea</taxon>
        <taxon>Phlebobranchia</taxon>
        <taxon>Ascidiidae</taxon>
        <taxon>Phallusia</taxon>
    </lineage>
</organism>
<dbReference type="SUPFAM" id="SSF46565">
    <property type="entry name" value="Chaperone J-domain"/>
    <property type="match status" value="1"/>
</dbReference>
<feature type="transmembrane region" description="Helical" evidence="2">
    <location>
        <begin position="182"/>
        <end position="200"/>
    </location>
</feature>
<dbReference type="Gene3D" id="1.10.287.110">
    <property type="entry name" value="DnaJ domain"/>
    <property type="match status" value="1"/>
</dbReference>
<evidence type="ECO:0000256" key="2">
    <source>
        <dbReference type="SAM" id="Phobius"/>
    </source>
</evidence>
<dbReference type="InterPro" id="IPR036869">
    <property type="entry name" value="J_dom_sf"/>
</dbReference>
<dbReference type="PROSITE" id="PS50076">
    <property type="entry name" value="DNAJ_2"/>
    <property type="match status" value="1"/>
</dbReference>
<dbReference type="CDD" id="cd06257">
    <property type="entry name" value="DnaJ"/>
    <property type="match status" value="1"/>
</dbReference>
<dbReference type="AlphaFoldDB" id="A0A6F9DB26"/>
<dbReference type="InterPro" id="IPR001623">
    <property type="entry name" value="DnaJ_domain"/>
</dbReference>
<feature type="compositionally biased region" description="Polar residues" evidence="1">
    <location>
        <begin position="147"/>
        <end position="160"/>
    </location>
</feature>
<dbReference type="InterPro" id="IPR052763">
    <property type="entry name" value="DnaJ_C4"/>
</dbReference>
<proteinExistence type="evidence at transcript level"/>
<evidence type="ECO:0000313" key="4">
    <source>
        <dbReference type="EMBL" id="CAB3238952.1"/>
    </source>
</evidence>
<feature type="region of interest" description="Disordered" evidence="1">
    <location>
        <begin position="145"/>
        <end position="167"/>
    </location>
</feature>
<dbReference type="EMBL" id="LR784599">
    <property type="protein sequence ID" value="CAB3238952.1"/>
    <property type="molecule type" value="mRNA"/>
</dbReference>
<dbReference type="PRINTS" id="PR00625">
    <property type="entry name" value="JDOMAIN"/>
</dbReference>